<dbReference type="CDD" id="cd19941">
    <property type="entry name" value="TIL"/>
    <property type="match status" value="1"/>
</dbReference>
<dbReference type="OrthoDB" id="6236007at2759"/>
<keyword evidence="1" id="KW-0732">Signal</keyword>
<dbReference type="EMBL" id="KE525352">
    <property type="protein sequence ID" value="KFB51539.1"/>
    <property type="molecule type" value="Genomic_DNA"/>
</dbReference>
<dbReference type="SUPFAM" id="SSF57567">
    <property type="entry name" value="Serine protease inhibitors"/>
    <property type="match status" value="1"/>
</dbReference>
<gene>
    <name evidence="3" type="ORF">ZHAS_00019603</name>
</gene>
<keyword evidence="5" id="KW-1185">Reference proteome</keyword>
<proteinExistence type="predicted"/>
<dbReference type="VEuPathDB" id="VectorBase:ASIS006361"/>
<sequence>MANTKLVCSVVIVLVLTILVSVTHAQDAATEVCADPNETFDDCGPSCGDRTCANRSRNDAKCLRSCASGCFCKGGFVRNKSNRCIASYMCASMG</sequence>
<dbReference type="OMA" id="RNKSNRC"/>
<evidence type="ECO:0000313" key="5">
    <source>
        <dbReference type="Proteomes" id="UP000030765"/>
    </source>
</evidence>
<reference evidence="4" key="2">
    <citation type="submission" date="2020-05" db="UniProtKB">
        <authorList>
            <consortium name="EnsemblMetazoa"/>
        </authorList>
    </citation>
    <scope>IDENTIFICATION</scope>
</reference>
<accession>A0A084WMU5</accession>
<dbReference type="InterPro" id="IPR036084">
    <property type="entry name" value="Ser_inhib-like_sf"/>
</dbReference>
<dbReference type="Gene3D" id="2.10.25.10">
    <property type="entry name" value="Laminin"/>
    <property type="match status" value="1"/>
</dbReference>
<evidence type="ECO:0000256" key="1">
    <source>
        <dbReference type="SAM" id="SignalP"/>
    </source>
</evidence>
<dbReference type="InterPro" id="IPR002919">
    <property type="entry name" value="TIL_dom"/>
</dbReference>
<dbReference type="EnsemblMetazoa" id="ASIC019603-RA">
    <property type="protein sequence ID" value="ASIC019603-PA"/>
    <property type="gene ID" value="ASIC019603"/>
</dbReference>
<feature type="signal peptide" evidence="1">
    <location>
        <begin position="1"/>
        <end position="25"/>
    </location>
</feature>
<dbReference type="EMBL" id="ATLV01024516">
    <property type="status" value="NOT_ANNOTATED_CDS"/>
    <property type="molecule type" value="Genomic_DNA"/>
</dbReference>
<dbReference type="Pfam" id="PF01826">
    <property type="entry name" value="TIL"/>
    <property type="match status" value="1"/>
</dbReference>
<evidence type="ECO:0000259" key="2">
    <source>
        <dbReference type="Pfam" id="PF01826"/>
    </source>
</evidence>
<name>A0A084WMU5_ANOSI</name>
<reference evidence="3 5" key="1">
    <citation type="journal article" date="2014" name="BMC Genomics">
        <title>Genome sequence of Anopheles sinensis provides insight into genetics basis of mosquito competence for malaria parasites.</title>
        <authorList>
            <person name="Zhou D."/>
            <person name="Zhang D."/>
            <person name="Ding G."/>
            <person name="Shi L."/>
            <person name="Hou Q."/>
            <person name="Ye Y."/>
            <person name="Xu Y."/>
            <person name="Zhou H."/>
            <person name="Xiong C."/>
            <person name="Li S."/>
            <person name="Yu J."/>
            <person name="Hong S."/>
            <person name="Yu X."/>
            <person name="Zou P."/>
            <person name="Chen C."/>
            <person name="Chang X."/>
            <person name="Wang W."/>
            <person name="Lv Y."/>
            <person name="Sun Y."/>
            <person name="Ma L."/>
            <person name="Shen B."/>
            <person name="Zhu C."/>
        </authorList>
    </citation>
    <scope>NUCLEOTIDE SEQUENCE [LARGE SCALE GENOMIC DNA]</scope>
</reference>
<evidence type="ECO:0000313" key="4">
    <source>
        <dbReference type="EnsemblMetazoa" id="ASIC019603-PA"/>
    </source>
</evidence>
<evidence type="ECO:0000313" key="3">
    <source>
        <dbReference type="EMBL" id="KFB51539.1"/>
    </source>
</evidence>
<dbReference type="Proteomes" id="UP000030765">
    <property type="component" value="Unassembled WGS sequence"/>
</dbReference>
<dbReference type="AlphaFoldDB" id="A0A084WMU5"/>
<protein>
    <submittedName>
        <fullName evidence="3">Putative TIL domain polypeptide</fullName>
    </submittedName>
    <submittedName>
        <fullName evidence="4">TIL domain-containing protein</fullName>
    </submittedName>
</protein>
<feature type="domain" description="TIL" evidence="2">
    <location>
        <begin position="35"/>
        <end position="90"/>
    </location>
</feature>
<organism evidence="3">
    <name type="scientific">Anopheles sinensis</name>
    <name type="common">Mosquito</name>
    <dbReference type="NCBI Taxonomy" id="74873"/>
    <lineage>
        <taxon>Eukaryota</taxon>
        <taxon>Metazoa</taxon>
        <taxon>Ecdysozoa</taxon>
        <taxon>Arthropoda</taxon>
        <taxon>Hexapoda</taxon>
        <taxon>Insecta</taxon>
        <taxon>Pterygota</taxon>
        <taxon>Neoptera</taxon>
        <taxon>Endopterygota</taxon>
        <taxon>Diptera</taxon>
        <taxon>Nematocera</taxon>
        <taxon>Culicoidea</taxon>
        <taxon>Culicidae</taxon>
        <taxon>Anophelinae</taxon>
        <taxon>Anopheles</taxon>
    </lineage>
</organism>
<feature type="chain" id="PRO_5010760029" evidence="1">
    <location>
        <begin position="26"/>
        <end position="94"/>
    </location>
</feature>
<dbReference type="STRING" id="74873.A0A084WMU5"/>
<dbReference type="VEuPathDB" id="VectorBase:ASIC019603"/>